<sequence>MTPADPGADSAQRFRVSFVCTGNICRSPMAEVVLRSLADRAGLGERIAIESAATGDWHVGERADHRTLAALERAGYDGSRHRARQFDPADFARLDLVVAFDRGQSRVLRNWARNLPDEHKVRLLLEFDPELSPLQDVPDPYYSDDATFDRVLGMIERSTSALFRQLAPALRQGNR</sequence>
<evidence type="ECO:0000256" key="1">
    <source>
        <dbReference type="ARBA" id="ARBA00011063"/>
    </source>
</evidence>
<evidence type="ECO:0000259" key="5">
    <source>
        <dbReference type="SMART" id="SM00226"/>
    </source>
</evidence>
<dbReference type="InterPro" id="IPR036196">
    <property type="entry name" value="Ptyr_pPase_sf"/>
</dbReference>
<dbReference type="Gene3D" id="3.40.50.2300">
    <property type="match status" value="1"/>
</dbReference>
<evidence type="ECO:0000313" key="7">
    <source>
        <dbReference type="Proteomes" id="UP001260072"/>
    </source>
</evidence>
<comment type="similarity">
    <text evidence="1">Belongs to the low molecular weight phosphotyrosine protein phosphatase family.</text>
</comment>
<accession>A0ABU1FG34</accession>
<dbReference type="InterPro" id="IPR050438">
    <property type="entry name" value="LMW_PTPase"/>
</dbReference>
<evidence type="ECO:0000313" key="6">
    <source>
        <dbReference type="EMBL" id="MDR5690715.1"/>
    </source>
</evidence>
<proteinExistence type="inferred from homology"/>
<feature type="domain" description="Phosphotyrosine protein phosphatase I" evidence="5">
    <location>
        <begin position="14"/>
        <end position="165"/>
    </location>
</feature>
<dbReference type="SUPFAM" id="SSF52788">
    <property type="entry name" value="Phosphotyrosine protein phosphatases I"/>
    <property type="match status" value="1"/>
</dbReference>
<gene>
    <name evidence="6" type="ORF">RH861_01410</name>
</gene>
<dbReference type="SMART" id="SM00226">
    <property type="entry name" value="LMWPc"/>
    <property type="match status" value="1"/>
</dbReference>
<dbReference type="PANTHER" id="PTHR11717:SF7">
    <property type="entry name" value="LOW MOLECULAR WEIGHT PHOSPHOTYROSINE PROTEIN PHOSPHATASE"/>
    <property type="match status" value="1"/>
</dbReference>
<reference evidence="7" key="1">
    <citation type="submission" date="2023-07" db="EMBL/GenBank/DDBJ databases">
        <title>Description of three actinobacteria isolated from air of manufacturing shop in a pharmaceutical factory.</title>
        <authorList>
            <person name="Zhang D.-F."/>
        </authorList>
    </citation>
    <scope>NUCLEOTIDE SEQUENCE [LARGE SCALE GENOMIC DNA]</scope>
    <source>
        <strain evidence="7">CCTCC AB 2011122</strain>
    </source>
</reference>
<dbReference type="InterPro" id="IPR023485">
    <property type="entry name" value="Ptyr_pPase"/>
</dbReference>
<dbReference type="Pfam" id="PF01451">
    <property type="entry name" value="LMWPc"/>
    <property type="match status" value="1"/>
</dbReference>
<dbReference type="PRINTS" id="PR00719">
    <property type="entry name" value="LMWPTPASE"/>
</dbReference>
<protein>
    <recommendedName>
        <fullName evidence="2">protein-tyrosine-phosphatase</fullName>
        <ecNumber evidence="2">3.1.3.48</ecNumber>
    </recommendedName>
</protein>
<dbReference type="RefSeq" id="WP_310519433.1">
    <property type="nucleotide sequence ID" value="NZ_BAABBS010000001.1"/>
</dbReference>
<dbReference type="EC" id="3.1.3.48" evidence="2"/>
<comment type="caution">
    <text evidence="6">The sequence shown here is derived from an EMBL/GenBank/DDBJ whole genome shotgun (WGS) entry which is preliminary data.</text>
</comment>
<dbReference type="InterPro" id="IPR017867">
    <property type="entry name" value="Tyr_phospatase_low_mol_wt"/>
</dbReference>
<organism evidence="6 7">
    <name type="scientific">Agromyces indicus</name>
    <dbReference type="NCBI Taxonomy" id="758919"/>
    <lineage>
        <taxon>Bacteria</taxon>
        <taxon>Bacillati</taxon>
        <taxon>Actinomycetota</taxon>
        <taxon>Actinomycetes</taxon>
        <taxon>Micrococcales</taxon>
        <taxon>Microbacteriaceae</taxon>
        <taxon>Agromyces</taxon>
    </lineage>
</organism>
<dbReference type="GO" id="GO:0004725">
    <property type="term" value="F:protein tyrosine phosphatase activity"/>
    <property type="evidence" value="ECO:0007669"/>
    <property type="project" value="UniProtKB-EC"/>
</dbReference>
<evidence type="ECO:0000256" key="3">
    <source>
        <dbReference type="ARBA" id="ARBA00022801"/>
    </source>
</evidence>
<keyword evidence="4" id="KW-0904">Protein phosphatase</keyword>
<dbReference type="EMBL" id="JAVKGS010000001">
    <property type="protein sequence ID" value="MDR5690715.1"/>
    <property type="molecule type" value="Genomic_DNA"/>
</dbReference>
<keyword evidence="3 6" id="KW-0378">Hydrolase</keyword>
<name>A0ABU1FG34_9MICO</name>
<keyword evidence="7" id="KW-1185">Reference proteome</keyword>
<dbReference type="PANTHER" id="PTHR11717">
    <property type="entry name" value="LOW MOLECULAR WEIGHT PROTEIN TYROSINE PHOSPHATASE"/>
    <property type="match status" value="1"/>
</dbReference>
<dbReference type="Proteomes" id="UP001260072">
    <property type="component" value="Unassembled WGS sequence"/>
</dbReference>
<dbReference type="CDD" id="cd16343">
    <property type="entry name" value="LMWPTP"/>
    <property type="match status" value="1"/>
</dbReference>
<evidence type="ECO:0000256" key="2">
    <source>
        <dbReference type="ARBA" id="ARBA00013064"/>
    </source>
</evidence>
<evidence type="ECO:0000256" key="4">
    <source>
        <dbReference type="ARBA" id="ARBA00022912"/>
    </source>
</evidence>